<proteinExistence type="predicted"/>
<dbReference type="EMBL" id="JAFBMS010000242">
    <property type="protein sequence ID" value="KAG9332347.1"/>
    <property type="molecule type" value="Genomic_DNA"/>
</dbReference>
<name>A0A8T2N772_9TELE</name>
<gene>
    <name evidence="2" type="ORF">JZ751_015354</name>
</gene>
<dbReference type="OrthoDB" id="10349096at2759"/>
<sequence length="105" mass="11301">MHIIALRLLSPSDGVLRVWRRQGSGSKGHGKRNKASQGSELTGWRIERTTHAPYFSSLSVLRAQGRGAQVARIICYTGGRAGEAARTTGAEILQNQWQASVGGSL</sequence>
<accession>A0A8T2N772</accession>
<dbReference type="AlphaFoldDB" id="A0A8T2N772"/>
<dbReference type="Proteomes" id="UP000824540">
    <property type="component" value="Unassembled WGS sequence"/>
</dbReference>
<feature type="region of interest" description="Disordered" evidence="1">
    <location>
        <begin position="21"/>
        <end position="43"/>
    </location>
</feature>
<keyword evidence="3" id="KW-1185">Reference proteome</keyword>
<organism evidence="2 3">
    <name type="scientific">Albula glossodonta</name>
    <name type="common">roundjaw bonefish</name>
    <dbReference type="NCBI Taxonomy" id="121402"/>
    <lineage>
        <taxon>Eukaryota</taxon>
        <taxon>Metazoa</taxon>
        <taxon>Chordata</taxon>
        <taxon>Craniata</taxon>
        <taxon>Vertebrata</taxon>
        <taxon>Euteleostomi</taxon>
        <taxon>Actinopterygii</taxon>
        <taxon>Neopterygii</taxon>
        <taxon>Teleostei</taxon>
        <taxon>Albuliformes</taxon>
        <taxon>Albulidae</taxon>
        <taxon>Albula</taxon>
    </lineage>
</organism>
<evidence type="ECO:0000256" key="1">
    <source>
        <dbReference type="SAM" id="MobiDB-lite"/>
    </source>
</evidence>
<protein>
    <submittedName>
        <fullName evidence="2">Uncharacterized protein</fullName>
    </submittedName>
</protein>
<evidence type="ECO:0000313" key="3">
    <source>
        <dbReference type="Proteomes" id="UP000824540"/>
    </source>
</evidence>
<comment type="caution">
    <text evidence="2">The sequence shown here is derived from an EMBL/GenBank/DDBJ whole genome shotgun (WGS) entry which is preliminary data.</text>
</comment>
<evidence type="ECO:0000313" key="2">
    <source>
        <dbReference type="EMBL" id="KAG9332347.1"/>
    </source>
</evidence>
<reference evidence="2" key="1">
    <citation type="thesis" date="2021" institute="BYU ScholarsArchive" country="Provo, UT, USA">
        <title>Applications of and Algorithms for Genome Assembly and Genomic Analyses with an Emphasis on Marine Teleosts.</title>
        <authorList>
            <person name="Pickett B.D."/>
        </authorList>
    </citation>
    <scope>NUCLEOTIDE SEQUENCE</scope>
    <source>
        <strain evidence="2">HI-2016</strain>
    </source>
</reference>